<name>A0ABP8DB78_9ACTN</name>
<dbReference type="EMBL" id="BAABAT010000011">
    <property type="protein sequence ID" value="GAA4251667.1"/>
    <property type="molecule type" value="Genomic_DNA"/>
</dbReference>
<dbReference type="Proteomes" id="UP001500620">
    <property type="component" value="Unassembled WGS sequence"/>
</dbReference>
<reference evidence="2" key="1">
    <citation type="journal article" date="2019" name="Int. J. Syst. Evol. Microbiol.">
        <title>The Global Catalogue of Microorganisms (GCM) 10K type strain sequencing project: providing services to taxonomists for standard genome sequencing and annotation.</title>
        <authorList>
            <consortium name="The Broad Institute Genomics Platform"/>
            <consortium name="The Broad Institute Genome Sequencing Center for Infectious Disease"/>
            <person name="Wu L."/>
            <person name="Ma J."/>
        </authorList>
    </citation>
    <scope>NUCLEOTIDE SEQUENCE [LARGE SCALE GENOMIC DNA]</scope>
    <source>
        <strain evidence="2">JCM 17441</strain>
    </source>
</reference>
<sequence>MGRVVLGGVVALPLQGGAELDAGLEEGAGFADGFEGAVEFGWSGAVAVAEEAVVFAA</sequence>
<protein>
    <submittedName>
        <fullName evidence="1">Uncharacterized protein</fullName>
    </submittedName>
</protein>
<keyword evidence="2" id="KW-1185">Reference proteome</keyword>
<evidence type="ECO:0000313" key="2">
    <source>
        <dbReference type="Proteomes" id="UP001500620"/>
    </source>
</evidence>
<gene>
    <name evidence="1" type="ORF">GCM10022255_045190</name>
</gene>
<proteinExistence type="predicted"/>
<comment type="caution">
    <text evidence="1">The sequence shown here is derived from an EMBL/GenBank/DDBJ whole genome shotgun (WGS) entry which is preliminary data.</text>
</comment>
<evidence type="ECO:0000313" key="1">
    <source>
        <dbReference type="EMBL" id="GAA4251667.1"/>
    </source>
</evidence>
<organism evidence="1 2">
    <name type="scientific">Dactylosporangium darangshiense</name>
    <dbReference type="NCBI Taxonomy" id="579108"/>
    <lineage>
        <taxon>Bacteria</taxon>
        <taxon>Bacillati</taxon>
        <taxon>Actinomycetota</taxon>
        <taxon>Actinomycetes</taxon>
        <taxon>Micromonosporales</taxon>
        <taxon>Micromonosporaceae</taxon>
        <taxon>Dactylosporangium</taxon>
    </lineage>
</organism>
<dbReference type="RefSeq" id="WP_345129101.1">
    <property type="nucleotide sequence ID" value="NZ_BAABAT010000011.1"/>
</dbReference>
<accession>A0ABP8DB78</accession>